<keyword evidence="28" id="KW-1185">Reference proteome</keyword>
<protein>
    <recommendedName>
        <fullName evidence="21">Lysosomal dipeptide transporter MFSD1</fullName>
    </recommendedName>
    <alternativeName>
        <fullName evidence="22">Major facilitator superfamily domain-containing protein 1</fullName>
    </alternativeName>
</protein>
<gene>
    <name evidence="27" type="ORF">ACFORL_06570</name>
</gene>
<dbReference type="InterPro" id="IPR011701">
    <property type="entry name" value="MFS"/>
</dbReference>
<sequence>MSSASIPYQASFSAVSIWLTGVSFVLFQFFIQLSSGVVLDYIMREMQLTALVAGLLSSAFYYVYTTMQIPVGILFDRRSTRLLLGSTALICSFGCFLFAHSHNVLLFFIARLLIGAGASFAFVGLSHLLREHFPLNRFAFMFGLSETLGFMITVAGIIGLGAFISHLGWRSFVNGAGVAGIVISILCFCVIPANKKNTKPVSHSTLQQLKQIALSARLWANGLYVGLCFTIITVFGALWAIPFLQLKLNCSLKEASLVDAMLFCGAAISCPSYGYLTNHFRRRPLMVGSALSTAVLMLVALFATISSIQMMALILFAMGICCGAYMLTYTVANELSPPDAVSTCTGFTNTLAMLTAPLMQPLIGLLLDYLKEPGQGYSVYDYQWALTTVPAALVVASLLALALPEKKQE</sequence>
<keyword evidence="6 25" id="KW-0472">Membrane</keyword>
<dbReference type="InterPro" id="IPR020846">
    <property type="entry name" value="MFS_dom"/>
</dbReference>
<evidence type="ECO:0000256" key="9">
    <source>
        <dbReference type="ARBA" id="ARBA00044878"/>
    </source>
</evidence>
<organism evidence="27 28">
    <name type="scientific">Legionella dresdenensis</name>
    <dbReference type="NCBI Taxonomy" id="450200"/>
    <lineage>
        <taxon>Bacteria</taxon>
        <taxon>Pseudomonadati</taxon>
        <taxon>Pseudomonadota</taxon>
        <taxon>Gammaproteobacteria</taxon>
        <taxon>Legionellales</taxon>
        <taxon>Legionellaceae</taxon>
        <taxon>Legionella</taxon>
    </lineage>
</organism>
<dbReference type="PANTHER" id="PTHR23512:SF3">
    <property type="entry name" value="MAJOR FACILITATOR SUPERFAMILY DOMAIN-CONTAINING PROTEIN 1"/>
    <property type="match status" value="1"/>
</dbReference>
<evidence type="ECO:0000256" key="12">
    <source>
        <dbReference type="ARBA" id="ARBA00044891"/>
    </source>
</evidence>
<evidence type="ECO:0000256" key="11">
    <source>
        <dbReference type="ARBA" id="ARBA00044884"/>
    </source>
</evidence>
<evidence type="ECO:0000256" key="2">
    <source>
        <dbReference type="ARBA" id="ARBA00008335"/>
    </source>
</evidence>
<comment type="catalytic activity">
    <reaction evidence="17">
        <text>L-arginyl-glycine(out) = L-arginyl-glycine(in)</text>
        <dbReference type="Rhea" id="RHEA:79391"/>
        <dbReference type="ChEBI" id="CHEBI:229955"/>
    </reaction>
</comment>
<evidence type="ECO:0000256" key="18">
    <source>
        <dbReference type="ARBA" id="ARBA00044912"/>
    </source>
</evidence>
<accession>A0ABV8CFJ3</accession>
<evidence type="ECO:0000256" key="16">
    <source>
        <dbReference type="ARBA" id="ARBA00044900"/>
    </source>
</evidence>
<feature type="transmembrane region" description="Helical" evidence="25">
    <location>
        <begin position="171"/>
        <end position="191"/>
    </location>
</feature>
<feature type="transmembrane region" description="Helical" evidence="25">
    <location>
        <begin position="82"/>
        <end position="99"/>
    </location>
</feature>
<evidence type="ECO:0000256" key="22">
    <source>
        <dbReference type="ARBA" id="ARBA00045018"/>
    </source>
</evidence>
<evidence type="ECO:0000256" key="1">
    <source>
        <dbReference type="ARBA" id="ARBA00004155"/>
    </source>
</evidence>
<evidence type="ECO:0000256" key="7">
    <source>
        <dbReference type="ARBA" id="ARBA00023228"/>
    </source>
</evidence>
<reference evidence="28" key="1">
    <citation type="journal article" date="2019" name="Int. J. Syst. Evol. Microbiol.">
        <title>The Global Catalogue of Microorganisms (GCM) 10K type strain sequencing project: providing services to taxonomists for standard genome sequencing and annotation.</title>
        <authorList>
            <consortium name="The Broad Institute Genomics Platform"/>
            <consortium name="The Broad Institute Genome Sequencing Center for Infectious Disease"/>
            <person name="Wu L."/>
            <person name="Ma J."/>
        </authorList>
    </citation>
    <scope>NUCLEOTIDE SEQUENCE [LARGE SCALE GENOMIC DNA]</scope>
    <source>
        <strain evidence="28">CCUG 59858</strain>
    </source>
</reference>
<evidence type="ECO:0000256" key="15">
    <source>
        <dbReference type="ARBA" id="ARBA00044899"/>
    </source>
</evidence>
<evidence type="ECO:0000256" key="25">
    <source>
        <dbReference type="SAM" id="Phobius"/>
    </source>
</evidence>
<evidence type="ECO:0000256" key="23">
    <source>
        <dbReference type="ARBA" id="ARBA00045709"/>
    </source>
</evidence>
<dbReference type="Gene3D" id="1.20.1250.20">
    <property type="entry name" value="MFS general substrate transporter like domains"/>
    <property type="match status" value="2"/>
</dbReference>
<evidence type="ECO:0000256" key="20">
    <source>
        <dbReference type="ARBA" id="ARBA00044924"/>
    </source>
</evidence>
<evidence type="ECO:0000256" key="3">
    <source>
        <dbReference type="ARBA" id="ARBA00022448"/>
    </source>
</evidence>
<dbReference type="SUPFAM" id="SSF103473">
    <property type="entry name" value="MFS general substrate transporter"/>
    <property type="match status" value="1"/>
</dbReference>
<evidence type="ECO:0000256" key="14">
    <source>
        <dbReference type="ARBA" id="ARBA00044898"/>
    </source>
</evidence>
<evidence type="ECO:0000256" key="21">
    <source>
        <dbReference type="ARBA" id="ARBA00044985"/>
    </source>
</evidence>
<evidence type="ECO:0000313" key="28">
    <source>
        <dbReference type="Proteomes" id="UP001595758"/>
    </source>
</evidence>
<evidence type="ECO:0000256" key="24">
    <source>
        <dbReference type="ARBA" id="ARBA00046376"/>
    </source>
</evidence>
<evidence type="ECO:0000256" key="10">
    <source>
        <dbReference type="ARBA" id="ARBA00044881"/>
    </source>
</evidence>
<comment type="catalytic activity">
    <reaction evidence="16">
        <text>L-lysyl-L-lysine(out) = L-lysyl-L-lysine(in)</text>
        <dbReference type="Rhea" id="RHEA:79403"/>
        <dbReference type="ChEBI" id="CHEBI:229956"/>
    </reaction>
</comment>
<keyword evidence="7" id="KW-0458">Lysosome</keyword>
<evidence type="ECO:0000256" key="6">
    <source>
        <dbReference type="ARBA" id="ARBA00023136"/>
    </source>
</evidence>
<feature type="transmembrane region" description="Helical" evidence="25">
    <location>
        <begin position="311"/>
        <end position="331"/>
    </location>
</feature>
<dbReference type="RefSeq" id="WP_382342298.1">
    <property type="nucleotide sequence ID" value="NZ_JBHSAB010000011.1"/>
</dbReference>
<keyword evidence="4 25" id="KW-0812">Transmembrane</keyword>
<dbReference type="PROSITE" id="PS50850">
    <property type="entry name" value="MFS"/>
    <property type="match status" value="1"/>
</dbReference>
<evidence type="ECO:0000256" key="8">
    <source>
        <dbReference type="ARBA" id="ARBA00044876"/>
    </source>
</evidence>
<dbReference type="Pfam" id="PF07690">
    <property type="entry name" value="MFS_1"/>
    <property type="match status" value="1"/>
</dbReference>
<comment type="subcellular location">
    <subcellularLocation>
        <location evidence="1">Lysosome membrane</location>
        <topology evidence="1">Multi-pass membrane protein</topology>
    </subcellularLocation>
</comment>
<keyword evidence="3" id="KW-0813">Transport</keyword>
<comment type="catalytic activity">
    <reaction evidence="10">
        <text>L-alpha-aminoacyl-L-arginine(out) = L-alpha-aminoacyl-L-arginine(in)</text>
        <dbReference type="Rhea" id="RHEA:79367"/>
        <dbReference type="ChEBI" id="CHEBI:229968"/>
    </reaction>
</comment>
<comment type="catalytic activity">
    <reaction evidence="9">
        <text>L-histidyl-glycine(out) = L-histidyl-glycine(in)</text>
        <dbReference type="Rhea" id="RHEA:79395"/>
        <dbReference type="ChEBI" id="CHEBI:229957"/>
    </reaction>
</comment>
<evidence type="ECO:0000256" key="5">
    <source>
        <dbReference type="ARBA" id="ARBA00022989"/>
    </source>
</evidence>
<feature type="transmembrane region" description="Helical" evidence="25">
    <location>
        <begin position="256"/>
        <end position="276"/>
    </location>
</feature>
<evidence type="ECO:0000256" key="4">
    <source>
        <dbReference type="ARBA" id="ARBA00022692"/>
    </source>
</evidence>
<evidence type="ECO:0000313" key="27">
    <source>
        <dbReference type="EMBL" id="MFC3908739.1"/>
    </source>
</evidence>
<feature type="transmembrane region" description="Helical" evidence="25">
    <location>
        <begin position="382"/>
        <end position="403"/>
    </location>
</feature>
<dbReference type="EMBL" id="JBHSAB010000011">
    <property type="protein sequence ID" value="MFC3908739.1"/>
    <property type="molecule type" value="Genomic_DNA"/>
</dbReference>
<comment type="similarity">
    <text evidence="2">Belongs to the major facilitator superfamily.</text>
</comment>
<comment type="catalytic activity">
    <reaction evidence="20">
        <text>L-lysyl-glycine(out) = L-lysyl-glycine(in)</text>
        <dbReference type="Rhea" id="RHEA:79407"/>
        <dbReference type="ChEBI" id="CHEBI:191202"/>
    </reaction>
</comment>
<comment type="catalytic activity">
    <reaction evidence="12">
        <text>L-lysyl-L-alpha-amino acid(out) = L-lysyl-L-alpha-amino acid(in)</text>
        <dbReference type="Rhea" id="RHEA:79387"/>
        <dbReference type="ChEBI" id="CHEBI:229965"/>
    </reaction>
</comment>
<dbReference type="Proteomes" id="UP001595758">
    <property type="component" value="Unassembled WGS sequence"/>
</dbReference>
<evidence type="ECO:0000256" key="19">
    <source>
        <dbReference type="ARBA" id="ARBA00044919"/>
    </source>
</evidence>
<comment type="catalytic activity">
    <reaction evidence="19">
        <text>L-alanyl-L-lysine(out) = L-alanyl-L-lysine(in)</text>
        <dbReference type="Rhea" id="RHEA:79415"/>
        <dbReference type="ChEBI" id="CHEBI:192470"/>
    </reaction>
</comment>
<feature type="transmembrane region" description="Helical" evidence="25">
    <location>
        <begin position="105"/>
        <end position="126"/>
    </location>
</feature>
<dbReference type="InterPro" id="IPR052187">
    <property type="entry name" value="MFSD1"/>
</dbReference>
<feature type="transmembrane region" description="Helical" evidence="25">
    <location>
        <begin position="12"/>
        <end position="31"/>
    </location>
</feature>
<proteinExistence type="inferred from homology"/>
<name>A0ABV8CFJ3_9GAMM</name>
<keyword evidence="5 25" id="KW-1133">Transmembrane helix</keyword>
<comment type="caution">
    <text evidence="27">The sequence shown here is derived from an EMBL/GenBank/DDBJ whole genome shotgun (WGS) entry which is preliminary data.</text>
</comment>
<evidence type="ECO:0000256" key="13">
    <source>
        <dbReference type="ARBA" id="ARBA00044893"/>
    </source>
</evidence>
<feature type="transmembrane region" description="Helical" evidence="25">
    <location>
        <begin position="138"/>
        <end position="165"/>
    </location>
</feature>
<dbReference type="InterPro" id="IPR036259">
    <property type="entry name" value="MFS_trans_sf"/>
</dbReference>
<comment type="catalytic activity">
    <reaction evidence="11">
        <text>L-alpha-aminoacyl-L-histidine(out) = L-alpha-aminoacyl-L-histidine(in)</text>
        <dbReference type="Rhea" id="RHEA:79375"/>
        <dbReference type="ChEBI" id="CHEBI:229967"/>
    </reaction>
</comment>
<feature type="transmembrane region" description="Helical" evidence="25">
    <location>
        <begin position="218"/>
        <end position="244"/>
    </location>
</feature>
<feature type="domain" description="Major facilitator superfamily (MFS) profile" evidence="26">
    <location>
        <begin position="9"/>
        <end position="408"/>
    </location>
</feature>
<comment type="catalytic activity">
    <reaction evidence="14">
        <text>L-aspartyl-L-lysine(out) = L-aspartyl-L-lysine(in)</text>
        <dbReference type="Rhea" id="RHEA:79411"/>
        <dbReference type="ChEBI" id="CHEBI:229953"/>
    </reaction>
</comment>
<feature type="transmembrane region" description="Helical" evidence="25">
    <location>
        <begin position="351"/>
        <end position="370"/>
    </location>
</feature>
<evidence type="ECO:0000259" key="26">
    <source>
        <dbReference type="PROSITE" id="PS50850"/>
    </source>
</evidence>
<comment type="function">
    <text evidence="23">Lysosomal dipeptide uniporter that selectively exports lysine, arginine or histidine-containing dipeptides with a net positive charge from the lysosome lumen into the cytosol. Could play a role in a specific type of protein O-glycosylation indirectly regulating macrophages migration and tissue invasion. Also essential for liver homeostasis.</text>
</comment>
<feature type="transmembrane region" description="Helical" evidence="25">
    <location>
        <begin position="285"/>
        <end position="305"/>
    </location>
</feature>
<comment type="catalytic activity">
    <reaction evidence="13">
        <text>L-alpha-aminoacyl-L-lysine(out) = L-alpha-aminoacyl-L-lysine(in)</text>
        <dbReference type="Rhea" id="RHEA:79383"/>
        <dbReference type="ChEBI" id="CHEBI:229966"/>
    </reaction>
</comment>
<comment type="catalytic activity">
    <reaction evidence="18">
        <text>L-histidyl-L-alpha-amino acid(out) = L-histidyl-L-alpha-amino acid(in)</text>
        <dbReference type="Rhea" id="RHEA:79379"/>
        <dbReference type="ChEBI" id="CHEBI:229964"/>
    </reaction>
</comment>
<comment type="subunit">
    <text evidence="24">Homodimer. Interacts with lysosomal protein GLMP (via lumenal domain); the interaction starts while both proteins are still in the endoplasmic reticulum and is required for stabilization of MFSD1 in lysosomes but has no direct effect on its targeting to lysosomes or transporter activity.</text>
</comment>
<comment type="catalytic activity">
    <reaction evidence="15">
        <text>L-arginyl-L-alpha-amino acid(out) = L-arginyl-L-alpha-amino acid(in)</text>
        <dbReference type="Rhea" id="RHEA:79371"/>
        <dbReference type="ChEBI" id="CHEBI:84315"/>
    </reaction>
</comment>
<feature type="transmembrane region" description="Helical" evidence="25">
    <location>
        <begin position="51"/>
        <end position="75"/>
    </location>
</feature>
<evidence type="ECO:0000256" key="17">
    <source>
        <dbReference type="ARBA" id="ARBA00044903"/>
    </source>
</evidence>
<comment type="catalytic activity">
    <reaction evidence="8">
        <text>L-lysyl-L-alanine(out) = L-lysyl-L-alanine(in)</text>
        <dbReference type="Rhea" id="RHEA:79399"/>
        <dbReference type="ChEBI" id="CHEBI:229954"/>
    </reaction>
</comment>
<dbReference type="PANTHER" id="PTHR23512">
    <property type="entry name" value="MAJOR FACILITATOR SUPERFAMILY DOMAIN-CONTAINING PROTEIN 1"/>
    <property type="match status" value="1"/>
</dbReference>